<reference evidence="5" key="1">
    <citation type="journal article" date="2020" name="mSystems">
        <title>Genome- and Community-Level Interaction Insights into Carbon Utilization and Element Cycling Functions of Hydrothermarchaeota in Hydrothermal Sediment.</title>
        <authorList>
            <person name="Zhou Z."/>
            <person name="Liu Y."/>
            <person name="Xu W."/>
            <person name="Pan J."/>
            <person name="Luo Z.H."/>
            <person name="Li M."/>
        </authorList>
    </citation>
    <scope>NUCLEOTIDE SEQUENCE [LARGE SCALE GENOMIC DNA]</scope>
    <source>
        <strain evidence="5">HyVt-233</strain>
    </source>
</reference>
<evidence type="ECO:0000256" key="3">
    <source>
        <dbReference type="PIRSR" id="PIRSR018774-1"/>
    </source>
</evidence>
<sequence length="352" mass="39776">MQVSKEISGCGLTGFLHKKGKKISGDLIVTSIANMHERGNGLGGGFAAYGIYPEYSDYYALHIMYEDNLAKKETESLLKENLYIAYEEVIPQRKNRFISNPPILKRYFVKPKSSSSPDDEIVKEVMKINLYIKGAFVFSSGKNMGVFKGVGFAEDIADFFKIDEYKGYIWIAHTRFPTNTPGWWGGAHPFSLLDWAIVHNGELSSYGINKRYIEMFGYHCCLLTDTEVVAYLLDLLIRRHKLPLEIACKILAPPFWDEIERMPEEEKRLYTTLRAVYGSALLNGPFAILFSFKDGLVGLNDRIKLRPLVCAETEDMVFMASEECAIRAICKEEVNIYVPKAGEAVIARLGNA</sequence>
<keyword evidence="1" id="KW-0808">Transferase</keyword>
<feature type="active site" description="For GATase activity" evidence="3">
    <location>
        <position position="10"/>
    </location>
</feature>
<keyword evidence="2" id="KW-0315">Glutamine amidotransferase</keyword>
<evidence type="ECO:0000256" key="2">
    <source>
        <dbReference type="ARBA" id="ARBA00022962"/>
    </source>
</evidence>
<dbReference type="EMBL" id="DRBS01000251">
    <property type="protein sequence ID" value="HDD44515.1"/>
    <property type="molecule type" value="Genomic_DNA"/>
</dbReference>
<evidence type="ECO:0000313" key="5">
    <source>
        <dbReference type="EMBL" id="HDD44515.1"/>
    </source>
</evidence>
<evidence type="ECO:0000259" key="4">
    <source>
        <dbReference type="PROSITE" id="PS51278"/>
    </source>
</evidence>
<dbReference type="PIRSF" id="PIRSF018774">
    <property type="entry name" value="GOGAT_lg_dom1"/>
    <property type="match status" value="1"/>
</dbReference>
<dbReference type="PROSITE" id="PS51278">
    <property type="entry name" value="GATASE_TYPE_2"/>
    <property type="match status" value="1"/>
</dbReference>
<dbReference type="GO" id="GO:0016740">
    <property type="term" value="F:transferase activity"/>
    <property type="evidence" value="ECO:0007669"/>
    <property type="project" value="UniProtKB-KW"/>
</dbReference>
<dbReference type="Proteomes" id="UP000886289">
    <property type="component" value="Unassembled WGS sequence"/>
</dbReference>
<dbReference type="InterPro" id="IPR029055">
    <property type="entry name" value="Ntn_hydrolases_N"/>
</dbReference>
<accession>A0A7C0U3A6</accession>
<name>A0A7C0U3A6_DESA2</name>
<feature type="domain" description="Glutamine amidotransferase type-2" evidence="4">
    <location>
        <begin position="10"/>
        <end position="350"/>
    </location>
</feature>
<dbReference type="Pfam" id="PF00310">
    <property type="entry name" value="GATase_2"/>
    <property type="match status" value="1"/>
</dbReference>
<dbReference type="PANTHER" id="PTHR11907">
    <property type="entry name" value="AMIDOPHOSPHORIBOSYLTRANSFERASE"/>
    <property type="match status" value="1"/>
</dbReference>
<dbReference type="CDD" id="cd01907">
    <property type="entry name" value="GlxB"/>
    <property type="match status" value="1"/>
</dbReference>
<gene>
    <name evidence="5" type="ORF">ENG63_06625</name>
</gene>
<dbReference type="SUPFAM" id="SSF56235">
    <property type="entry name" value="N-terminal nucleophile aminohydrolases (Ntn hydrolases)"/>
    <property type="match status" value="1"/>
</dbReference>
<organism evidence="5">
    <name type="scientific">Desulfofervidus auxilii</name>
    <dbReference type="NCBI Taxonomy" id="1621989"/>
    <lineage>
        <taxon>Bacteria</taxon>
        <taxon>Pseudomonadati</taxon>
        <taxon>Thermodesulfobacteriota</taxon>
        <taxon>Candidatus Desulfofervidia</taxon>
        <taxon>Candidatus Desulfofervidales</taxon>
        <taxon>Candidatus Desulfofervidaceae</taxon>
        <taxon>Candidatus Desulfofervidus</taxon>
    </lineage>
</organism>
<proteinExistence type="predicted"/>
<evidence type="ECO:0000256" key="1">
    <source>
        <dbReference type="ARBA" id="ARBA00022679"/>
    </source>
</evidence>
<protein>
    <recommendedName>
        <fullName evidence="4">Glutamine amidotransferase type-2 domain-containing protein</fullName>
    </recommendedName>
</protein>
<dbReference type="AlphaFoldDB" id="A0A7C0U3A6"/>
<dbReference type="Gene3D" id="3.60.20.10">
    <property type="entry name" value="Glutamine Phosphoribosylpyrophosphate, subunit 1, domain 1"/>
    <property type="match status" value="1"/>
</dbReference>
<comment type="caution">
    <text evidence="5">The sequence shown here is derived from an EMBL/GenBank/DDBJ whole genome shotgun (WGS) entry which is preliminary data.</text>
</comment>
<dbReference type="InterPro" id="IPR017932">
    <property type="entry name" value="GATase_2_dom"/>
</dbReference>
<dbReference type="InterPro" id="IPR012375">
    <property type="entry name" value="Glu_synth_lsu_1"/>
</dbReference>